<sequence length="248" mass="28206">MAAFKVFETASSLVIAYETLGLEHRRLWRLESYRAESKNEDPVDWVNYNNAFAILILNASIIEGTLRSILTHRLRHDVNEAVAQGSAAGQTALNKMEQLLAKFQAEVEMSGGWEALKRHIELYLDVSVDKAVKPETKEAITVLFALRNVLSHGTAIIQPSMKMSDEMKDVYPWNWQSKLHGVAMYLERIFGKGGVFENLADHEMPGHFWAVTQDYFTQLESIFAPLPDAVEKTIKMIKDLSFGYRMHT</sequence>
<gene>
    <name evidence="1" type="ORF">BW686_23890</name>
</gene>
<dbReference type="EMBL" id="MTSA01000024">
    <property type="protein sequence ID" value="OUM04980.1"/>
    <property type="molecule type" value="Genomic_DNA"/>
</dbReference>
<evidence type="ECO:0000313" key="1">
    <source>
        <dbReference type="EMBL" id="OUM04980.1"/>
    </source>
</evidence>
<dbReference type="AlphaFoldDB" id="A0A244ELQ9"/>
<accession>A0A244ELQ9</accession>
<organism evidence="1 2">
    <name type="scientific">Pseudomonas syringae</name>
    <dbReference type="NCBI Taxonomy" id="317"/>
    <lineage>
        <taxon>Bacteria</taxon>
        <taxon>Pseudomonadati</taxon>
        <taxon>Pseudomonadota</taxon>
        <taxon>Gammaproteobacteria</taxon>
        <taxon>Pseudomonadales</taxon>
        <taxon>Pseudomonadaceae</taxon>
        <taxon>Pseudomonas</taxon>
    </lineage>
</organism>
<dbReference type="OrthoDB" id="6937176at2"/>
<dbReference type="Proteomes" id="UP000195128">
    <property type="component" value="Unassembled WGS sequence"/>
</dbReference>
<comment type="caution">
    <text evidence="1">The sequence shown here is derived from an EMBL/GenBank/DDBJ whole genome shotgun (WGS) entry which is preliminary data.</text>
</comment>
<protein>
    <submittedName>
        <fullName evidence="1">Uncharacterized protein</fullName>
    </submittedName>
</protein>
<evidence type="ECO:0000313" key="2">
    <source>
        <dbReference type="Proteomes" id="UP000195128"/>
    </source>
</evidence>
<name>A0A244ELQ9_PSESX</name>
<reference evidence="1 2" key="1">
    <citation type="submission" date="2017-01" db="EMBL/GenBank/DDBJ databases">
        <authorList>
            <person name="Mah S.A."/>
            <person name="Swanson W.J."/>
            <person name="Moy G.W."/>
            <person name="Vacquier V.D."/>
        </authorList>
    </citation>
    <scope>NUCLEOTIDE SEQUENCE [LARGE SCALE GENOMIC DNA]</scope>
    <source>
        <strain evidence="1">PDD-32b-74</strain>
    </source>
</reference>
<dbReference type="RefSeq" id="WP_084920098.1">
    <property type="nucleotide sequence ID" value="NZ_MTSA01000024.1"/>
</dbReference>
<proteinExistence type="predicted"/>